<dbReference type="EMBL" id="BMZC01000021">
    <property type="protein sequence ID" value="GGZ82557.1"/>
    <property type="molecule type" value="Genomic_DNA"/>
</dbReference>
<dbReference type="AlphaFoldDB" id="A0A8H9IF30"/>
<evidence type="ECO:0000313" key="5">
    <source>
        <dbReference type="Proteomes" id="UP000622604"/>
    </source>
</evidence>
<dbReference type="InterPro" id="IPR007358">
    <property type="entry name" value="Nucleoid_associated_NdpA"/>
</dbReference>
<accession>A0A8H9IF30</accession>
<reference evidence="4" key="2">
    <citation type="submission" date="2020-09" db="EMBL/GenBank/DDBJ databases">
        <authorList>
            <person name="Sun Q."/>
            <person name="Kim S."/>
        </authorList>
    </citation>
    <scope>NUCLEOTIDE SEQUENCE</scope>
    <source>
        <strain evidence="4">KCTC 32337</strain>
    </source>
</reference>
<dbReference type="PANTHER" id="PTHR38772:SF1">
    <property type="entry name" value="NUCLEOID-ASSOCIATED PROTEIN YEJK"/>
    <property type="match status" value="1"/>
</dbReference>
<protein>
    <recommendedName>
        <fullName evidence="6">Nucleoid-associated protein NdpA</fullName>
    </recommendedName>
</protein>
<dbReference type="GO" id="GO:0003690">
    <property type="term" value="F:double-stranded DNA binding"/>
    <property type="evidence" value="ECO:0007669"/>
    <property type="project" value="TreeGrafter"/>
</dbReference>
<evidence type="ECO:0000256" key="1">
    <source>
        <dbReference type="ARBA" id="ARBA00004453"/>
    </source>
</evidence>
<dbReference type="Pfam" id="PF04245">
    <property type="entry name" value="NA37"/>
    <property type="match status" value="1"/>
</dbReference>
<evidence type="ECO:0000256" key="2">
    <source>
        <dbReference type="ARBA" id="ARBA00009035"/>
    </source>
</evidence>
<organism evidence="4 5">
    <name type="scientific">Paraglaciecola chathamensis</name>
    <dbReference type="NCBI Taxonomy" id="368405"/>
    <lineage>
        <taxon>Bacteria</taxon>
        <taxon>Pseudomonadati</taxon>
        <taxon>Pseudomonadota</taxon>
        <taxon>Gammaproteobacteria</taxon>
        <taxon>Alteromonadales</taxon>
        <taxon>Alteromonadaceae</taxon>
        <taxon>Paraglaciecola</taxon>
    </lineage>
</organism>
<dbReference type="GO" id="GO:0043590">
    <property type="term" value="C:bacterial nucleoid"/>
    <property type="evidence" value="ECO:0007669"/>
    <property type="project" value="TreeGrafter"/>
</dbReference>
<evidence type="ECO:0000256" key="3">
    <source>
        <dbReference type="ARBA" id="ARBA00022490"/>
    </source>
</evidence>
<keyword evidence="3" id="KW-0963">Cytoplasm</keyword>
<dbReference type="Proteomes" id="UP000622604">
    <property type="component" value="Unassembled WGS sequence"/>
</dbReference>
<reference evidence="4" key="1">
    <citation type="journal article" date="2014" name="Int. J. Syst. Evol. Microbiol.">
        <title>Complete genome sequence of Corynebacterium casei LMG S-19264T (=DSM 44701T), isolated from a smear-ripened cheese.</title>
        <authorList>
            <consortium name="US DOE Joint Genome Institute (JGI-PGF)"/>
            <person name="Walter F."/>
            <person name="Albersmeier A."/>
            <person name="Kalinowski J."/>
            <person name="Ruckert C."/>
        </authorList>
    </citation>
    <scope>NUCLEOTIDE SEQUENCE</scope>
    <source>
        <strain evidence="4">KCTC 32337</strain>
    </source>
</reference>
<sequence length="360" mass="40408">MAIQHIAIHIVKRDKNADPLFVKLRDEENPVSGLSGKLGDLLLNLFSEANLHKGEFGVKGDNSVAPYMEQKLGDYYDDSLEISDFIGMTRQLAENYRLILDGNVAIKGGYLVYYQYTKGDDIWFAIAIVPRRDGYDITDDDADVVESNLLEMNKLHLGAAINLSNWKLGLDSRYISFKTGQAKELRDYFENYIGCQRDKQAIKIETRRLRDAVRQHAKDLGLDDVAAQVKLDTAHAYIQQKLTKDKEPVLLSSVANAVFPDNPQEFVVHATDSFDLGEELTIDNSELKRYKKLSGNTRNINLSFDRILLGDSVVFEPADPDDEGSSDTLHISAIPATLKSAILEELAIRASEKVRVNELL</sequence>
<evidence type="ECO:0000313" key="4">
    <source>
        <dbReference type="EMBL" id="GGZ82557.1"/>
    </source>
</evidence>
<name>A0A8H9IF30_9ALTE</name>
<dbReference type="RefSeq" id="WP_191867330.1">
    <property type="nucleotide sequence ID" value="NZ_BMZC01000021.1"/>
</dbReference>
<comment type="subcellular location">
    <subcellularLocation>
        <location evidence="1">Cytoplasm</location>
        <location evidence="1">Nucleoid</location>
    </subcellularLocation>
</comment>
<proteinExistence type="inferred from homology"/>
<dbReference type="GO" id="GO:0003727">
    <property type="term" value="F:single-stranded RNA binding"/>
    <property type="evidence" value="ECO:0007669"/>
    <property type="project" value="TreeGrafter"/>
</dbReference>
<evidence type="ECO:0008006" key="6">
    <source>
        <dbReference type="Google" id="ProtNLM"/>
    </source>
</evidence>
<dbReference type="PANTHER" id="PTHR38772">
    <property type="match status" value="1"/>
</dbReference>
<comment type="similarity">
    <text evidence="2">Belongs to the YejK family.</text>
</comment>
<gene>
    <name evidence="4" type="ORF">GCM10011274_45400</name>
</gene>
<comment type="caution">
    <text evidence="4">The sequence shown here is derived from an EMBL/GenBank/DDBJ whole genome shotgun (WGS) entry which is preliminary data.</text>
</comment>